<evidence type="ECO:0000313" key="4">
    <source>
        <dbReference type="EMBL" id="KAK4210599.1"/>
    </source>
</evidence>
<dbReference type="AlphaFoldDB" id="A0AAN6Y199"/>
<dbReference type="InterPro" id="IPR036864">
    <property type="entry name" value="Zn2-C6_fun-type_DNA-bd_sf"/>
</dbReference>
<feature type="region of interest" description="Disordered" evidence="2">
    <location>
        <begin position="71"/>
        <end position="124"/>
    </location>
</feature>
<dbReference type="SUPFAM" id="SSF57701">
    <property type="entry name" value="Zn2/Cys6 DNA-binding domain"/>
    <property type="match status" value="1"/>
</dbReference>
<dbReference type="GO" id="GO:0000981">
    <property type="term" value="F:DNA-binding transcription factor activity, RNA polymerase II-specific"/>
    <property type="evidence" value="ECO:0007669"/>
    <property type="project" value="InterPro"/>
</dbReference>
<organism evidence="4 5">
    <name type="scientific">Rhypophila decipiens</name>
    <dbReference type="NCBI Taxonomy" id="261697"/>
    <lineage>
        <taxon>Eukaryota</taxon>
        <taxon>Fungi</taxon>
        <taxon>Dikarya</taxon>
        <taxon>Ascomycota</taxon>
        <taxon>Pezizomycotina</taxon>
        <taxon>Sordariomycetes</taxon>
        <taxon>Sordariomycetidae</taxon>
        <taxon>Sordariales</taxon>
        <taxon>Naviculisporaceae</taxon>
        <taxon>Rhypophila</taxon>
    </lineage>
</organism>
<proteinExistence type="predicted"/>
<evidence type="ECO:0000256" key="1">
    <source>
        <dbReference type="ARBA" id="ARBA00023242"/>
    </source>
</evidence>
<dbReference type="PROSITE" id="PS50048">
    <property type="entry name" value="ZN2_CY6_FUNGAL_2"/>
    <property type="match status" value="1"/>
</dbReference>
<comment type="caution">
    <text evidence="4">The sequence shown here is derived from an EMBL/GenBank/DDBJ whole genome shotgun (WGS) entry which is preliminary data.</text>
</comment>
<dbReference type="CDD" id="cd00067">
    <property type="entry name" value="GAL4"/>
    <property type="match status" value="1"/>
</dbReference>
<gene>
    <name evidence="4" type="ORF">QBC37DRAFT_485261</name>
</gene>
<feature type="domain" description="Zn(2)-C6 fungal-type" evidence="3">
    <location>
        <begin position="37"/>
        <end position="67"/>
    </location>
</feature>
<dbReference type="InterPro" id="IPR001138">
    <property type="entry name" value="Zn2Cys6_DnaBD"/>
</dbReference>
<dbReference type="PROSITE" id="PS00463">
    <property type="entry name" value="ZN2_CY6_FUNGAL_1"/>
    <property type="match status" value="1"/>
</dbReference>
<evidence type="ECO:0000256" key="2">
    <source>
        <dbReference type="SAM" id="MobiDB-lite"/>
    </source>
</evidence>
<feature type="compositionally biased region" description="Low complexity" evidence="2">
    <location>
        <begin position="76"/>
        <end position="115"/>
    </location>
</feature>
<keyword evidence="1" id="KW-0539">Nucleus</keyword>
<dbReference type="Gene3D" id="4.10.240.10">
    <property type="entry name" value="Zn(2)-C6 fungal-type DNA-binding domain"/>
    <property type="match status" value="1"/>
</dbReference>
<dbReference type="Pfam" id="PF00172">
    <property type="entry name" value="Zn_clus"/>
    <property type="match status" value="1"/>
</dbReference>
<dbReference type="EMBL" id="MU858170">
    <property type="protein sequence ID" value="KAK4210599.1"/>
    <property type="molecule type" value="Genomic_DNA"/>
</dbReference>
<dbReference type="GO" id="GO:0008270">
    <property type="term" value="F:zinc ion binding"/>
    <property type="evidence" value="ECO:0007669"/>
    <property type="project" value="InterPro"/>
</dbReference>
<reference evidence="4" key="2">
    <citation type="submission" date="2023-05" db="EMBL/GenBank/DDBJ databases">
        <authorList>
            <consortium name="Lawrence Berkeley National Laboratory"/>
            <person name="Steindorff A."/>
            <person name="Hensen N."/>
            <person name="Bonometti L."/>
            <person name="Westerberg I."/>
            <person name="Brannstrom I.O."/>
            <person name="Guillou S."/>
            <person name="Cros-Aarteil S."/>
            <person name="Calhoun S."/>
            <person name="Haridas S."/>
            <person name="Kuo A."/>
            <person name="Mondo S."/>
            <person name="Pangilinan J."/>
            <person name="Riley R."/>
            <person name="Labutti K."/>
            <person name="Andreopoulos B."/>
            <person name="Lipzen A."/>
            <person name="Chen C."/>
            <person name="Yanf M."/>
            <person name="Daum C."/>
            <person name="Ng V."/>
            <person name="Clum A."/>
            <person name="Ohm R."/>
            <person name="Martin F."/>
            <person name="Silar P."/>
            <person name="Natvig D."/>
            <person name="Lalanne C."/>
            <person name="Gautier V."/>
            <person name="Ament-Velasquez S.L."/>
            <person name="Kruys A."/>
            <person name="Hutchinson M.I."/>
            <person name="Powell A.J."/>
            <person name="Barry K."/>
            <person name="Miller A.N."/>
            <person name="Grigoriev I.V."/>
            <person name="Debuchy R."/>
            <person name="Gladieux P."/>
            <person name="Thoren M.H."/>
            <person name="Johannesson H."/>
        </authorList>
    </citation>
    <scope>NUCLEOTIDE SEQUENCE</scope>
    <source>
        <strain evidence="4">PSN293</strain>
    </source>
</reference>
<dbReference type="Proteomes" id="UP001301769">
    <property type="component" value="Unassembled WGS sequence"/>
</dbReference>
<evidence type="ECO:0000313" key="5">
    <source>
        <dbReference type="Proteomes" id="UP001301769"/>
    </source>
</evidence>
<sequence length="407" mass="44171">MFQTLKAQNGAMGDMEYVIQSSLPANDKIRGLKKPAACTRCKMKKLRCKIEPEGCEKCFESGVPCSYNGTRRQARGSVSSSSGGQFGPGSSSSSSSSGPSSADSSTSQADTTTGSIIRGGTNAVSPRDQLAQVGTCRNTDSMTGESSFFVFLDEIHVDTSISYTPTHQTDQDVFSASMDTAMETPSFMNDLSAGSDPSASTQEMQAGKLPDLMDEALHAHDLQDFGICFCTDLIISANATMQVRLVWTTWLNGSSTSSIEDILQCQKNVLASCDIFFQCKRCSQKPDYVVLVISMCREMVDGVKALEHITSPDVLRPRDASNRPRLLEAGGWQLDDDDEMEVIRKLIQIRITKLRKLVLQAEQAVNDGQHASYGWMVGNLRKSLDEKLGSEASDGRLPSADNTLGLM</sequence>
<evidence type="ECO:0000259" key="3">
    <source>
        <dbReference type="PROSITE" id="PS50048"/>
    </source>
</evidence>
<feature type="region of interest" description="Disordered" evidence="2">
    <location>
        <begin position="388"/>
        <end position="407"/>
    </location>
</feature>
<name>A0AAN6Y199_9PEZI</name>
<protein>
    <recommendedName>
        <fullName evidence="3">Zn(2)-C6 fungal-type domain-containing protein</fullName>
    </recommendedName>
</protein>
<keyword evidence="5" id="KW-1185">Reference proteome</keyword>
<accession>A0AAN6Y199</accession>
<reference evidence="4" key="1">
    <citation type="journal article" date="2023" name="Mol. Phylogenet. Evol.">
        <title>Genome-scale phylogeny and comparative genomics of the fungal order Sordariales.</title>
        <authorList>
            <person name="Hensen N."/>
            <person name="Bonometti L."/>
            <person name="Westerberg I."/>
            <person name="Brannstrom I.O."/>
            <person name="Guillou S."/>
            <person name="Cros-Aarteil S."/>
            <person name="Calhoun S."/>
            <person name="Haridas S."/>
            <person name="Kuo A."/>
            <person name="Mondo S."/>
            <person name="Pangilinan J."/>
            <person name="Riley R."/>
            <person name="LaButti K."/>
            <person name="Andreopoulos B."/>
            <person name="Lipzen A."/>
            <person name="Chen C."/>
            <person name="Yan M."/>
            <person name="Daum C."/>
            <person name="Ng V."/>
            <person name="Clum A."/>
            <person name="Steindorff A."/>
            <person name="Ohm R.A."/>
            <person name="Martin F."/>
            <person name="Silar P."/>
            <person name="Natvig D.O."/>
            <person name="Lalanne C."/>
            <person name="Gautier V."/>
            <person name="Ament-Velasquez S.L."/>
            <person name="Kruys A."/>
            <person name="Hutchinson M.I."/>
            <person name="Powell A.J."/>
            <person name="Barry K."/>
            <person name="Miller A.N."/>
            <person name="Grigoriev I.V."/>
            <person name="Debuchy R."/>
            <person name="Gladieux P."/>
            <person name="Hiltunen Thoren M."/>
            <person name="Johannesson H."/>
        </authorList>
    </citation>
    <scope>NUCLEOTIDE SEQUENCE</scope>
    <source>
        <strain evidence="4">PSN293</strain>
    </source>
</reference>